<comment type="caution">
    <text evidence="2">The sequence shown here is derived from an EMBL/GenBank/DDBJ whole genome shotgun (WGS) entry which is preliminary data.</text>
</comment>
<evidence type="ECO:0000256" key="1">
    <source>
        <dbReference type="SAM" id="MobiDB-lite"/>
    </source>
</evidence>
<feature type="region of interest" description="Disordered" evidence="1">
    <location>
        <begin position="54"/>
        <end position="76"/>
    </location>
</feature>
<accession>A0A426YPQ6</accession>
<organism evidence="2 3">
    <name type="scientific">Ensete ventricosum</name>
    <name type="common">Abyssinian banana</name>
    <name type="synonym">Musa ensete</name>
    <dbReference type="NCBI Taxonomy" id="4639"/>
    <lineage>
        <taxon>Eukaryota</taxon>
        <taxon>Viridiplantae</taxon>
        <taxon>Streptophyta</taxon>
        <taxon>Embryophyta</taxon>
        <taxon>Tracheophyta</taxon>
        <taxon>Spermatophyta</taxon>
        <taxon>Magnoliopsida</taxon>
        <taxon>Liliopsida</taxon>
        <taxon>Zingiberales</taxon>
        <taxon>Musaceae</taxon>
        <taxon>Ensete</taxon>
    </lineage>
</organism>
<name>A0A426YPQ6_ENSVE</name>
<dbReference type="Proteomes" id="UP000287651">
    <property type="component" value="Unassembled WGS sequence"/>
</dbReference>
<proteinExistence type="predicted"/>
<reference evidence="2 3" key="1">
    <citation type="journal article" date="2014" name="Agronomy (Basel)">
        <title>A Draft Genome Sequence for Ensete ventricosum, the Drought-Tolerant Tree Against Hunger.</title>
        <authorList>
            <person name="Harrison J."/>
            <person name="Moore K.A."/>
            <person name="Paszkiewicz K."/>
            <person name="Jones T."/>
            <person name="Grant M."/>
            <person name="Ambacheew D."/>
            <person name="Muzemil S."/>
            <person name="Studholme D.J."/>
        </authorList>
    </citation>
    <scope>NUCLEOTIDE SEQUENCE [LARGE SCALE GENOMIC DNA]</scope>
</reference>
<dbReference type="EMBL" id="AMZH03011006">
    <property type="protein sequence ID" value="RRT53699.1"/>
    <property type="molecule type" value="Genomic_DNA"/>
</dbReference>
<dbReference type="AlphaFoldDB" id="A0A426YPQ6"/>
<sequence>MTMGRILEVMLGTWTAFSKQSPSIMCLIVCDCTAIAALEDDLLIHGDRIEQEIGRGREEGEDNLPMDRTRKRSQPTNKYCQMSWDCRYIHKKKVWFGTSWVCRERMGLPRVRYDYNDDYRPRRRERIWGS</sequence>
<evidence type="ECO:0000313" key="3">
    <source>
        <dbReference type="Proteomes" id="UP000287651"/>
    </source>
</evidence>
<evidence type="ECO:0000313" key="2">
    <source>
        <dbReference type="EMBL" id="RRT53699.1"/>
    </source>
</evidence>
<gene>
    <name evidence="2" type="ORF">B296_00033448</name>
</gene>
<protein>
    <submittedName>
        <fullName evidence="2">Uncharacterized protein</fullName>
    </submittedName>
</protein>